<sequence length="242" mass="28619">MNRAKAKEFVVEIKKDYKFSIPLLTNYMTINPTEKLELPKKPEDMKEMNLTIPIQSSKILIDRKKETKEEEKPSLLNEITDISIVVDITLPITEYKQLQISRSEPTNTEKDNRTYEKAKQKGYKLITIEDFNIERKKVKNSREKKLFEWIEANNMYNLNEEGWKEFAQAMEEKIDEIENGATNNEEGLDKVWNRFINELRQIMKAKIPRMKISPRKFYAFSKIATKLHTAVKTINKVIRTIK</sequence>
<dbReference type="EMBL" id="QKWP01001175">
    <property type="protein sequence ID" value="RIB11076.1"/>
    <property type="molecule type" value="Genomic_DNA"/>
</dbReference>
<reference evidence="1 2" key="1">
    <citation type="submission" date="2018-06" db="EMBL/GenBank/DDBJ databases">
        <title>Comparative genomics reveals the genomic features of Rhizophagus irregularis, R. cerebriforme, R. diaphanum and Gigaspora rosea, and their symbiotic lifestyle signature.</title>
        <authorList>
            <person name="Morin E."/>
            <person name="San Clemente H."/>
            <person name="Chen E.C.H."/>
            <person name="De La Providencia I."/>
            <person name="Hainaut M."/>
            <person name="Kuo A."/>
            <person name="Kohler A."/>
            <person name="Murat C."/>
            <person name="Tang N."/>
            <person name="Roy S."/>
            <person name="Loubradou J."/>
            <person name="Henrissat B."/>
            <person name="Grigoriev I.V."/>
            <person name="Corradi N."/>
            <person name="Roux C."/>
            <person name="Martin F.M."/>
        </authorList>
    </citation>
    <scope>NUCLEOTIDE SEQUENCE [LARGE SCALE GENOMIC DNA]</scope>
    <source>
        <strain evidence="1 2">DAOM 194757</strain>
    </source>
</reference>
<gene>
    <name evidence="1" type="ORF">C2G38_2204372</name>
</gene>
<dbReference type="AlphaFoldDB" id="A0A397UV48"/>
<proteinExistence type="predicted"/>
<accession>A0A397UV48</accession>
<dbReference type="OrthoDB" id="2442740at2759"/>
<comment type="caution">
    <text evidence="1">The sequence shown here is derived from an EMBL/GenBank/DDBJ whole genome shotgun (WGS) entry which is preliminary data.</text>
</comment>
<evidence type="ECO:0000313" key="1">
    <source>
        <dbReference type="EMBL" id="RIB11076.1"/>
    </source>
</evidence>
<name>A0A397UV48_9GLOM</name>
<protein>
    <submittedName>
        <fullName evidence="1">Uncharacterized protein</fullName>
    </submittedName>
</protein>
<dbReference type="Proteomes" id="UP000266673">
    <property type="component" value="Unassembled WGS sequence"/>
</dbReference>
<organism evidence="1 2">
    <name type="scientific">Gigaspora rosea</name>
    <dbReference type="NCBI Taxonomy" id="44941"/>
    <lineage>
        <taxon>Eukaryota</taxon>
        <taxon>Fungi</taxon>
        <taxon>Fungi incertae sedis</taxon>
        <taxon>Mucoromycota</taxon>
        <taxon>Glomeromycotina</taxon>
        <taxon>Glomeromycetes</taxon>
        <taxon>Diversisporales</taxon>
        <taxon>Gigasporaceae</taxon>
        <taxon>Gigaspora</taxon>
    </lineage>
</organism>
<evidence type="ECO:0000313" key="2">
    <source>
        <dbReference type="Proteomes" id="UP000266673"/>
    </source>
</evidence>
<keyword evidence="2" id="KW-1185">Reference proteome</keyword>